<keyword evidence="5" id="KW-0812">Transmembrane</keyword>
<evidence type="ECO:0000256" key="5">
    <source>
        <dbReference type="SAM" id="Phobius"/>
    </source>
</evidence>
<evidence type="ECO:0000256" key="1">
    <source>
        <dbReference type="ARBA" id="ARBA00022679"/>
    </source>
</evidence>
<dbReference type="RefSeq" id="WP_184045064.1">
    <property type="nucleotide sequence ID" value="NZ_JACIGK010000014.1"/>
</dbReference>
<dbReference type="InterPro" id="IPR043129">
    <property type="entry name" value="ATPase_NBD"/>
</dbReference>
<dbReference type="SUPFAM" id="SSF53067">
    <property type="entry name" value="Actin-like ATPase domain"/>
    <property type="match status" value="1"/>
</dbReference>
<organism evidence="6 7">
    <name type="scientific">Roseospira visakhapatnamensis</name>
    <dbReference type="NCBI Taxonomy" id="390880"/>
    <lineage>
        <taxon>Bacteria</taxon>
        <taxon>Pseudomonadati</taxon>
        <taxon>Pseudomonadota</taxon>
        <taxon>Alphaproteobacteria</taxon>
        <taxon>Rhodospirillales</taxon>
        <taxon>Rhodospirillaceae</taxon>
        <taxon>Roseospira</taxon>
    </lineage>
</organism>
<comment type="subcellular location">
    <subcellularLocation>
        <location evidence="3">Cytoplasm</location>
    </subcellularLocation>
</comment>
<sequence>MSTFSTIAPATGLIADIGGTNARFALVDTLTGAVLRAATLSTDDHPGPVAAARVMLAEAAAAGLPMPGVGAWAVACPVLADAVDLTNHAWAFSIDATREALGLSRLTVINDFVANALAIPDLRPEDSVAIGPGGAGSADHPMVAIGPGTGLGVALLVPDGAGGWRAQATEGGHVTLAPADAADARLLDHLWPTHPHVSAERLISGDGLLLLYRTLAALEGVAARFDRPEAVSAAAMGGTDPLARAAMNRMYALLGTVAGNLVLSTGALGGVFILGGIVPATLDLFRASPFRARFEAKGRFRDYVAPVPTRVVTHPTPAFVGLARMVRAGA</sequence>
<keyword evidence="1 3" id="KW-0808">Transferase</keyword>
<dbReference type="Pfam" id="PF02685">
    <property type="entry name" value="Glucokinase"/>
    <property type="match status" value="1"/>
</dbReference>
<dbReference type="GO" id="GO:0004340">
    <property type="term" value="F:glucokinase activity"/>
    <property type="evidence" value="ECO:0007669"/>
    <property type="project" value="UniProtKB-UniRule"/>
</dbReference>
<keyword evidence="3" id="KW-0547">Nucleotide-binding</keyword>
<dbReference type="GO" id="GO:0006096">
    <property type="term" value="P:glycolytic process"/>
    <property type="evidence" value="ECO:0007669"/>
    <property type="project" value="UniProtKB-UniRule"/>
</dbReference>
<dbReference type="GO" id="GO:0005536">
    <property type="term" value="F:D-glucose binding"/>
    <property type="evidence" value="ECO:0007669"/>
    <property type="project" value="InterPro"/>
</dbReference>
<comment type="caution">
    <text evidence="6">The sequence shown here is derived from an EMBL/GenBank/DDBJ whole genome shotgun (WGS) entry which is preliminary data.</text>
</comment>
<dbReference type="EC" id="2.7.1.2" evidence="3"/>
<keyword evidence="7" id="KW-1185">Reference proteome</keyword>
<dbReference type="HAMAP" id="MF_00524">
    <property type="entry name" value="Glucokinase"/>
    <property type="match status" value="1"/>
</dbReference>
<dbReference type="NCBIfam" id="TIGR00749">
    <property type="entry name" value="glk"/>
    <property type="match status" value="1"/>
</dbReference>
<feature type="transmembrane region" description="Helical" evidence="5">
    <location>
        <begin position="251"/>
        <end position="278"/>
    </location>
</feature>
<evidence type="ECO:0000256" key="3">
    <source>
        <dbReference type="HAMAP-Rule" id="MF_00524"/>
    </source>
</evidence>
<dbReference type="Proteomes" id="UP000554286">
    <property type="component" value="Unassembled WGS sequence"/>
</dbReference>
<feature type="binding site" evidence="3">
    <location>
        <begin position="15"/>
        <end position="20"/>
    </location>
    <ligand>
        <name>ATP</name>
        <dbReference type="ChEBI" id="CHEBI:30616"/>
    </ligand>
</feature>
<comment type="catalytic activity">
    <reaction evidence="3">
        <text>D-glucose + ATP = D-glucose 6-phosphate + ADP + H(+)</text>
        <dbReference type="Rhea" id="RHEA:17825"/>
        <dbReference type="ChEBI" id="CHEBI:4167"/>
        <dbReference type="ChEBI" id="CHEBI:15378"/>
        <dbReference type="ChEBI" id="CHEBI:30616"/>
        <dbReference type="ChEBI" id="CHEBI:61548"/>
        <dbReference type="ChEBI" id="CHEBI:456216"/>
        <dbReference type="EC" id="2.7.1.2"/>
    </reaction>
</comment>
<evidence type="ECO:0000313" key="6">
    <source>
        <dbReference type="EMBL" id="MBB4266536.1"/>
    </source>
</evidence>
<protein>
    <recommendedName>
        <fullName evidence="3">Glucokinase</fullName>
        <ecNumber evidence="3">2.7.1.2</ecNumber>
    </recommendedName>
    <alternativeName>
        <fullName evidence="3">Glucose kinase</fullName>
    </alternativeName>
</protein>
<keyword evidence="3" id="KW-0963">Cytoplasm</keyword>
<dbReference type="Gene3D" id="3.40.367.20">
    <property type="match status" value="1"/>
</dbReference>
<name>A0A7W6REE5_9PROT</name>
<reference evidence="6 7" key="1">
    <citation type="submission" date="2020-08" db="EMBL/GenBank/DDBJ databases">
        <title>Genome sequencing of Purple Non-Sulfur Bacteria from various extreme environments.</title>
        <authorList>
            <person name="Mayer M."/>
        </authorList>
    </citation>
    <scope>NUCLEOTIDE SEQUENCE [LARGE SCALE GENOMIC DNA]</scope>
    <source>
        <strain evidence="6 7">JA131</strain>
    </source>
</reference>
<dbReference type="InterPro" id="IPR003836">
    <property type="entry name" value="Glucokinase"/>
</dbReference>
<evidence type="ECO:0000256" key="2">
    <source>
        <dbReference type="ARBA" id="ARBA00022777"/>
    </source>
</evidence>
<dbReference type="EMBL" id="JACIGK010000014">
    <property type="protein sequence ID" value="MBB4266536.1"/>
    <property type="molecule type" value="Genomic_DNA"/>
</dbReference>
<comment type="similarity">
    <text evidence="3 4">Belongs to the bacterial glucokinase family.</text>
</comment>
<keyword evidence="2 3" id="KW-0418">Kinase</keyword>
<proteinExistence type="inferred from homology"/>
<dbReference type="InterPro" id="IPR050201">
    <property type="entry name" value="Bacterial_glucokinase"/>
</dbReference>
<keyword evidence="5" id="KW-1133">Transmembrane helix</keyword>
<dbReference type="AlphaFoldDB" id="A0A7W6REE5"/>
<dbReference type="PANTHER" id="PTHR47690">
    <property type="entry name" value="GLUCOKINASE"/>
    <property type="match status" value="1"/>
</dbReference>
<dbReference type="PANTHER" id="PTHR47690:SF1">
    <property type="entry name" value="GLUCOKINASE"/>
    <property type="match status" value="1"/>
</dbReference>
<evidence type="ECO:0000256" key="4">
    <source>
        <dbReference type="RuleBase" id="RU004046"/>
    </source>
</evidence>
<keyword evidence="3" id="KW-0324">Glycolysis</keyword>
<gene>
    <name evidence="3" type="primary">glk</name>
    <name evidence="6" type="ORF">GGD89_002168</name>
</gene>
<keyword evidence="3" id="KW-0067">ATP-binding</keyword>
<dbReference type="Gene3D" id="3.30.420.40">
    <property type="match status" value="1"/>
</dbReference>
<dbReference type="CDD" id="cd24008">
    <property type="entry name" value="ASKHA_NBD_GLK"/>
    <property type="match status" value="1"/>
</dbReference>
<keyword evidence="5" id="KW-0472">Membrane</keyword>
<accession>A0A7W6REE5</accession>
<evidence type="ECO:0000313" key="7">
    <source>
        <dbReference type="Proteomes" id="UP000554286"/>
    </source>
</evidence>
<dbReference type="GO" id="GO:0005829">
    <property type="term" value="C:cytosol"/>
    <property type="evidence" value="ECO:0007669"/>
    <property type="project" value="TreeGrafter"/>
</dbReference>
<dbReference type="GO" id="GO:0005524">
    <property type="term" value="F:ATP binding"/>
    <property type="evidence" value="ECO:0007669"/>
    <property type="project" value="UniProtKB-UniRule"/>
</dbReference>